<dbReference type="InterPro" id="IPR001138">
    <property type="entry name" value="Zn2Cys6_DnaBD"/>
</dbReference>
<keyword evidence="1" id="KW-0539">Nucleus</keyword>
<dbReference type="CDD" id="cd00067">
    <property type="entry name" value="GAL4"/>
    <property type="match status" value="1"/>
</dbReference>
<evidence type="ECO:0000313" key="5">
    <source>
        <dbReference type="Proteomes" id="UP000298138"/>
    </source>
</evidence>
<dbReference type="Proteomes" id="UP000298138">
    <property type="component" value="Unassembled WGS sequence"/>
</dbReference>
<protein>
    <recommendedName>
        <fullName evidence="3">Zn(2)-C6 fungal-type domain-containing protein</fullName>
    </recommendedName>
</protein>
<reference evidence="4 5" key="1">
    <citation type="submission" date="2019-04" db="EMBL/GenBank/DDBJ databases">
        <title>Comparative genomics and transcriptomics to analyze fruiting body development in filamentous ascomycetes.</title>
        <authorList>
            <consortium name="DOE Joint Genome Institute"/>
            <person name="Lutkenhaus R."/>
            <person name="Traeger S."/>
            <person name="Breuer J."/>
            <person name="Kuo A."/>
            <person name="Lipzen A."/>
            <person name="Pangilinan J."/>
            <person name="Dilworth D."/>
            <person name="Sandor L."/>
            <person name="Poggeler S."/>
            <person name="Barry K."/>
            <person name="Grigoriev I.V."/>
            <person name="Nowrousian M."/>
        </authorList>
    </citation>
    <scope>NUCLEOTIDE SEQUENCE [LARGE SCALE GENOMIC DNA]</scope>
    <source>
        <strain evidence="4 5">CBS 389.68</strain>
    </source>
</reference>
<evidence type="ECO:0000313" key="4">
    <source>
        <dbReference type="EMBL" id="TGZ77694.1"/>
    </source>
</evidence>
<sequence length="503" mass="53629">MTFSTGYLDPLMADVYDPGRQTRMTTHSHHHHTIRERRYGMSSHPNPRADPMISHRLPRSQAMPQAIPLLGSSGNGSQPRRRIPVACARCRKRKIRCTGDPGDNTGCANCKAARVSPGTCVFLRVSSNTLDIGPQTTSTSINTLGIHHNLSNPSLHAGVPSSRPSSHSAVPVPMHPTMDSKNYFATNTDPGLLSNGRYDTPSIILGSRTYDNIAHHDLSSYSGNVSGPPNPGSLYSSSPPYMLQSNEDTTGHGSQAHPSYHSQTDFRPEWSTSSAGNRNTYTTAPAQNYSYVDLNTSNSHLAPSYSLSTTSSPSLPRSVAPTSSVSAASPLMVTLPTTTGVDSFPVFPALSVLHSSLPSNDHKALPPLNAGHSKSDYRSFETYRPTTTAYDSNSIPALSSVQGSDNDVNSGTIPASTTHTSGHNSGASTPPLSTTPASSVSRSSSRISLHSVAESSANCDASYTTSSNGLRYQYVNAQRQDVRVTSSSGAVMHESRRMTPVST</sequence>
<name>A0A4V3SHV5_9PEZI</name>
<accession>A0A4V3SHV5</accession>
<evidence type="ECO:0000256" key="2">
    <source>
        <dbReference type="SAM" id="MobiDB-lite"/>
    </source>
</evidence>
<feature type="compositionally biased region" description="Low complexity" evidence="2">
    <location>
        <begin position="425"/>
        <end position="443"/>
    </location>
</feature>
<proteinExistence type="predicted"/>
<dbReference type="STRING" id="341454.A0A4V3SHV5"/>
<dbReference type="AlphaFoldDB" id="A0A4V3SHV5"/>
<evidence type="ECO:0000259" key="3">
    <source>
        <dbReference type="PROSITE" id="PS50048"/>
    </source>
</evidence>
<gene>
    <name evidence="4" type="ORF">EX30DRAFT_180777</name>
</gene>
<dbReference type="Pfam" id="PF00172">
    <property type="entry name" value="Zn_clus"/>
    <property type="match status" value="1"/>
</dbReference>
<dbReference type="SMART" id="SM00066">
    <property type="entry name" value="GAL4"/>
    <property type="match status" value="1"/>
</dbReference>
<feature type="region of interest" description="Disordered" evidence="2">
    <location>
        <begin position="388"/>
        <end position="443"/>
    </location>
</feature>
<dbReference type="EMBL" id="ML220150">
    <property type="protein sequence ID" value="TGZ77694.1"/>
    <property type="molecule type" value="Genomic_DNA"/>
</dbReference>
<keyword evidence="5" id="KW-1185">Reference proteome</keyword>
<dbReference type="GO" id="GO:0008270">
    <property type="term" value="F:zinc ion binding"/>
    <property type="evidence" value="ECO:0007669"/>
    <property type="project" value="InterPro"/>
</dbReference>
<dbReference type="OrthoDB" id="5394557at2759"/>
<feature type="region of interest" description="Disordered" evidence="2">
    <location>
        <begin position="25"/>
        <end position="44"/>
    </location>
</feature>
<feature type="domain" description="Zn(2)-C6 fungal-type" evidence="3">
    <location>
        <begin position="86"/>
        <end position="122"/>
    </location>
</feature>
<feature type="compositionally biased region" description="Basic residues" evidence="2">
    <location>
        <begin position="26"/>
        <end position="35"/>
    </location>
</feature>
<feature type="region of interest" description="Disordered" evidence="2">
    <location>
        <begin position="221"/>
        <end position="281"/>
    </location>
</feature>
<organism evidence="4 5">
    <name type="scientific">Ascodesmis nigricans</name>
    <dbReference type="NCBI Taxonomy" id="341454"/>
    <lineage>
        <taxon>Eukaryota</taxon>
        <taxon>Fungi</taxon>
        <taxon>Dikarya</taxon>
        <taxon>Ascomycota</taxon>
        <taxon>Pezizomycotina</taxon>
        <taxon>Pezizomycetes</taxon>
        <taxon>Pezizales</taxon>
        <taxon>Ascodesmidaceae</taxon>
        <taxon>Ascodesmis</taxon>
    </lineage>
</organism>
<dbReference type="PROSITE" id="PS50048">
    <property type="entry name" value="ZN2_CY6_FUNGAL_2"/>
    <property type="match status" value="1"/>
</dbReference>
<evidence type="ECO:0000256" key="1">
    <source>
        <dbReference type="ARBA" id="ARBA00023242"/>
    </source>
</evidence>
<dbReference type="InterPro" id="IPR036864">
    <property type="entry name" value="Zn2-C6_fun-type_DNA-bd_sf"/>
</dbReference>
<dbReference type="Gene3D" id="4.10.240.10">
    <property type="entry name" value="Zn(2)-C6 fungal-type DNA-binding domain"/>
    <property type="match status" value="1"/>
</dbReference>
<feature type="compositionally biased region" description="Polar residues" evidence="2">
    <location>
        <begin position="388"/>
        <end position="424"/>
    </location>
</feature>
<dbReference type="InParanoid" id="A0A4V3SHV5"/>
<dbReference type="GO" id="GO:0000981">
    <property type="term" value="F:DNA-binding transcription factor activity, RNA polymerase II-specific"/>
    <property type="evidence" value="ECO:0007669"/>
    <property type="project" value="InterPro"/>
</dbReference>
<dbReference type="SUPFAM" id="SSF57701">
    <property type="entry name" value="Zn2/Cys6 DNA-binding domain"/>
    <property type="match status" value="1"/>
</dbReference>